<dbReference type="InterPro" id="IPR029039">
    <property type="entry name" value="Flavoprotein-like_sf"/>
</dbReference>
<reference evidence="4" key="1">
    <citation type="journal article" date="2015" name="Nature">
        <title>Complex archaea that bridge the gap between prokaryotes and eukaryotes.</title>
        <authorList>
            <person name="Spang A."/>
            <person name="Saw J.H."/>
            <person name="Jorgensen S.L."/>
            <person name="Zaremba-Niedzwiedzka K."/>
            <person name="Martijn J."/>
            <person name="Lind A.E."/>
            <person name="van Eijk R."/>
            <person name="Schleper C."/>
            <person name="Guy L."/>
            <person name="Ettema T.J."/>
        </authorList>
    </citation>
    <scope>NUCLEOTIDE SEQUENCE</scope>
</reference>
<accession>A0A0F9JZL1</accession>
<dbReference type="SUPFAM" id="SSF52218">
    <property type="entry name" value="Flavoproteins"/>
    <property type="match status" value="1"/>
</dbReference>
<dbReference type="EMBL" id="LAZR01009020">
    <property type="protein sequence ID" value="KKM75183.1"/>
    <property type="molecule type" value="Genomic_DNA"/>
</dbReference>
<evidence type="ECO:0000259" key="3">
    <source>
        <dbReference type="Pfam" id="PF03358"/>
    </source>
</evidence>
<dbReference type="InterPro" id="IPR005025">
    <property type="entry name" value="FMN_Rdtase-like_dom"/>
</dbReference>
<evidence type="ECO:0000256" key="2">
    <source>
        <dbReference type="ARBA" id="ARBA00022643"/>
    </source>
</evidence>
<keyword evidence="2" id="KW-0288">FMN</keyword>
<protein>
    <recommendedName>
        <fullName evidence="3">NADPH-dependent FMN reductase-like domain-containing protein</fullName>
    </recommendedName>
</protein>
<dbReference type="Gene3D" id="3.40.50.360">
    <property type="match status" value="1"/>
</dbReference>
<dbReference type="InterPro" id="IPR051796">
    <property type="entry name" value="ISF_SsuE-like"/>
</dbReference>
<dbReference type="PANTHER" id="PTHR43278:SF1">
    <property type="entry name" value="IRON-SULFUR FLAVOPROTEIN MJ1083"/>
    <property type="match status" value="1"/>
</dbReference>
<name>A0A0F9JZL1_9ZZZZ</name>
<proteinExistence type="predicted"/>
<dbReference type="PANTHER" id="PTHR43278">
    <property type="entry name" value="NAD(P)H-DEPENDENT FMN-CONTAINING OXIDOREDUCTASE YWQN-RELATED"/>
    <property type="match status" value="1"/>
</dbReference>
<comment type="caution">
    <text evidence="4">The sequence shown here is derived from an EMBL/GenBank/DDBJ whole genome shotgun (WGS) entry which is preliminary data.</text>
</comment>
<feature type="domain" description="NADPH-dependent FMN reductase-like" evidence="3">
    <location>
        <begin position="20"/>
        <end position="97"/>
    </location>
</feature>
<evidence type="ECO:0000256" key="1">
    <source>
        <dbReference type="ARBA" id="ARBA00022630"/>
    </source>
</evidence>
<organism evidence="4">
    <name type="scientific">marine sediment metagenome</name>
    <dbReference type="NCBI Taxonomy" id="412755"/>
    <lineage>
        <taxon>unclassified sequences</taxon>
        <taxon>metagenomes</taxon>
        <taxon>ecological metagenomes</taxon>
    </lineage>
</organism>
<dbReference type="AlphaFoldDB" id="A0A0F9JZL1"/>
<dbReference type="Pfam" id="PF03358">
    <property type="entry name" value="FMN_red"/>
    <property type="match status" value="1"/>
</dbReference>
<gene>
    <name evidence="4" type="ORF">LCGC14_1392880</name>
</gene>
<keyword evidence="1" id="KW-0285">Flavoprotein</keyword>
<feature type="non-terminal residue" evidence="4">
    <location>
        <position position="1"/>
    </location>
</feature>
<dbReference type="GO" id="GO:0016491">
    <property type="term" value="F:oxidoreductase activity"/>
    <property type="evidence" value="ECO:0007669"/>
    <property type="project" value="InterPro"/>
</dbReference>
<sequence length="199" mass="21980">VISLSGKDIRACIACLGCVQNNVCALKDDLSSLREKIVEADAYVFGGSNYYNRLNGLMHCLLERFYQFRHREGYTLWGKLAVAVGIGGSSGSIVADEIEEIMAYNFIEIVAKVSGQGAASCWTCGYGETCKVGAIHMLYGPDMKITKDKIPDVRKQPEILKVAENAGKLLGKRLKVDHDRGQITMKMQSLMMEKFKETA</sequence>
<evidence type="ECO:0000313" key="4">
    <source>
        <dbReference type="EMBL" id="KKM75183.1"/>
    </source>
</evidence>